<reference evidence="13 14" key="1">
    <citation type="journal article" date="2019" name="Sci. Rep.">
        <title>Comparative genomics of chytrid fungi reveal insights into the obligate biotrophic and pathogenic lifestyle of Synchytrium endobioticum.</title>
        <authorList>
            <person name="van de Vossenberg B.T.L.H."/>
            <person name="Warris S."/>
            <person name="Nguyen H.D.T."/>
            <person name="van Gent-Pelzer M.P.E."/>
            <person name="Joly D.L."/>
            <person name="van de Geest H.C."/>
            <person name="Bonants P.J.M."/>
            <person name="Smith D.S."/>
            <person name="Levesque C.A."/>
            <person name="van der Lee T.A.J."/>
        </authorList>
    </citation>
    <scope>NUCLEOTIDE SEQUENCE [LARGE SCALE GENOMIC DNA]</scope>
    <source>
        <strain evidence="13 14">JEL517</strain>
    </source>
</reference>
<keyword evidence="7 10" id="KW-1133">Transmembrane helix</keyword>
<evidence type="ECO:0000313" key="14">
    <source>
        <dbReference type="Proteomes" id="UP000319731"/>
    </source>
</evidence>
<evidence type="ECO:0000256" key="6">
    <source>
        <dbReference type="ARBA" id="ARBA00022837"/>
    </source>
</evidence>
<feature type="compositionally biased region" description="Low complexity" evidence="11">
    <location>
        <begin position="11"/>
        <end position="30"/>
    </location>
</feature>
<dbReference type="PANTHER" id="PTHR31503:SF22">
    <property type="entry name" value="VACUOLAR CALCIUM ION TRANSPORTER"/>
    <property type="match status" value="1"/>
</dbReference>
<feature type="transmembrane region" description="Helical" evidence="10">
    <location>
        <begin position="381"/>
        <end position="401"/>
    </location>
</feature>
<evidence type="ECO:0000256" key="9">
    <source>
        <dbReference type="ARBA" id="ARBA00023136"/>
    </source>
</evidence>
<dbReference type="RefSeq" id="XP_031026889.1">
    <property type="nucleotide sequence ID" value="XM_031167119.1"/>
</dbReference>
<keyword evidence="4 10" id="KW-0109">Calcium transport</keyword>
<comment type="subcellular location">
    <subcellularLocation>
        <location evidence="1">Endomembrane system</location>
        <topology evidence="1">Multi-pass membrane protein</topology>
    </subcellularLocation>
    <subcellularLocation>
        <location evidence="10">Vacuole membrane</location>
    </subcellularLocation>
</comment>
<feature type="domain" description="Sodium/calcium exchanger membrane region" evidence="12">
    <location>
        <begin position="282"/>
        <end position="425"/>
    </location>
</feature>
<evidence type="ECO:0000259" key="12">
    <source>
        <dbReference type="Pfam" id="PF01699"/>
    </source>
</evidence>
<evidence type="ECO:0000256" key="11">
    <source>
        <dbReference type="SAM" id="MobiDB-lite"/>
    </source>
</evidence>
<feature type="transmembrane region" description="Helical" evidence="10">
    <location>
        <begin position="77"/>
        <end position="95"/>
    </location>
</feature>
<feature type="transmembrane region" description="Helical" evidence="10">
    <location>
        <begin position="133"/>
        <end position="154"/>
    </location>
</feature>
<evidence type="ECO:0000256" key="8">
    <source>
        <dbReference type="ARBA" id="ARBA00023065"/>
    </source>
</evidence>
<accession>A0A507CGD4</accession>
<feature type="transmembrane region" description="Helical" evidence="10">
    <location>
        <begin position="346"/>
        <end position="369"/>
    </location>
</feature>
<dbReference type="InterPro" id="IPR044880">
    <property type="entry name" value="NCX_ion-bd_dom_sf"/>
</dbReference>
<dbReference type="GO" id="GO:0012505">
    <property type="term" value="C:endomembrane system"/>
    <property type="evidence" value="ECO:0007669"/>
    <property type="project" value="UniProtKB-SubCell"/>
</dbReference>
<name>A0A507CGD4_9FUNG</name>
<keyword evidence="5 10" id="KW-0812">Transmembrane</keyword>
<dbReference type="GO" id="GO:0000329">
    <property type="term" value="C:fungal-type vacuole membrane"/>
    <property type="evidence" value="ECO:0007669"/>
    <property type="project" value="TreeGrafter"/>
</dbReference>
<keyword evidence="3 10" id="KW-0813">Transport</keyword>
<keyword evidence="14" id="KW-1185">Reference proteome</keyword>
<dbReference type="STRING" id="1806994.A0A507CGD4"/>
<evidence type="ECO:0000256" key="10">
    <source>
        <dbReference type="RuleBase" id="RU365028"/>
    </source>
</evidence>
<keyword evidence="6 10" id="KW-0106">Calcium</keyword>
<evidence type="ECO:0000256" key="5">
    <source>
        <dbReference type="ARBA" id="ARBA00022692"/>
    </source>
</evidence>
<feature type="compositionally biased region" description="Polar residues" evidence="11">
    <location>
        <begin position="1"/>
        <end position="10"/>
    </location>
</feature>
<evidence type="ECO:0000313" key="13">
    <source>
        <dbReference type="EMBL" id="TPX36675.1"/>
    </source>
</evidence>
<dbReference type="InterPro" id="IPR004798">
    <property type="entry name" value="CAX-like"/>
</dbReference>
<proteinExistence type="inferred from homology"/>
<evidence type="ECO:0000256" key="7">
    <source>
        <dbReference type="ARBA" id="ARBA00022989"/>
    </source>
</evidence>
<feature type="transmembrane region" description="Helical" evidence="10">
    <location>
        <begin position="194"/>
        <end position="215"/>
    </location>
</feature>
<dbReference type="Proteomes" id="UP000319731">
    <property type="component" value="Unassembled WGS sequence"/>
</dbReference>
<feature type="transmembrane region" description="Helical" evidence="10">
    <location>
        <begin position="236"/>
        <end position="257"/>
    </location>
</feature>
<dbReference type="GeneID" id="42002416"/>
<dbReference type="NCBIfam" id="TIGR00378">
    <property type="entry name" value="cax"/>
    <property type="match status" value="1"/>
</dbReference>
<dbReference type="Gene3D" id="1.20.1420.30">
    <property type="entry name" value="NCX, central ion-binding region"/>
    <property type="match status" value="1"/>
</dbReference>
<organism evidence="13 14">
    <name type="scientific">Synchytrium microbalum</name>
    <dbReference type="NCBI Taxonomy" id="1806994"/>
    <lineage>
        <taxon>Eukaryota</taxon>
        <taxon>Fungi</taxon>
        <taxon>Fungi incertae sedis</taxon>
        <taxon>Chytridiomycota</taxon>
        <taxon>Chytridiomycota incertae sedis</taxon>
        <taxon>Chytridiomycetes</taxon>
        <taxon>Synchytriales</taxon>
        <taxon>Synchytriaceae</taxon>
        <taxon>Synchytrium</taxon>
    </lineage>
</organism>
<dbReference type="Pfam" id="PF01699">
    <property type="entry name" value="Na_Ca_ex"/>
    <property type="match status" value="2"/>
</dbReference>
<gene>
    <name evidence="13" type="ORF">SmJEL517_g01191</name>
</gene>
<dbReference type="GO" id="GO:0015369">
    <property type="term" value="F:calcium:proton antiporter activity"/>
    <property type="evidence" value="ECO:0007669"/>
    <property type="project" value="UniProtKB-UniRule"/>
</dbReference>
<comment type="caution">
    <text evidence="10">Lacks conserved residue(s) required for the propagation of feature annotation.</text>
</comment>
<dbReference type="InterPro" id="IPR004837">
    <property type="entry name" value="NaCa_Exmemb"/>
</dbReference>
<dbReference type="PANTHER" id="PTHR31503">
    <property type="entry name" value="VACUOLAR CALCIUM ION TRANSPORTER"/>
    <property type="match status" value="1"/>
</dbReference>
<evidence type="ECO:0000256" key="2">
    <source>
        <dbReference type="ARBA" id="ARBA00008170"/>
    </source>
</evidence>
<protein>
    <recommendedName>
        <fullName evidence="10">Vacuolar calcium ion transporter</fullName>
    </recommendedName>
</protein>
<comment type="caution">
    <text evidence="13">The sequence shown here is derived from an EMBL/GenBank/DDBJ whole genome shotgun (WGS) entry which is preliminary data.</text>
</comment>
<evidence type="ECO:0000256" key="4">
    <source>
        <dbReference type="ARBA" id="ARBA00022568"/>
    </source>
</evidence>
<feature type="domain" description="Sodium/calcium exchanger membrane region" evidence="12">
    <location>
        <begin position="103"/>
        <end position="257"/>
    </location>
</feature>
<evidence type="ECO:0000256" key="1">
    <source>
        <dbReference type="ARBA" id="ARBA00004127"/>
    </source>
</evidence>
<dbReference type="NCBIfam" id="TIGR00846">
    <property type="entry name" value="caca2"/>
    <property type="match status" value="1"/>
</dbReference>
<comment type="function">
    <text evidence="10">Has a role in promoting intracellular calcium ion sequestration via the exchange of calcium ions for hydrogen ions across the vacuolar membrane. Involved also in manganese ion homeostasis via its uptake into the vacuole.</text>
</comment>
<dbReference type="OrthoDB" id="1699231at2759"/>
<keyword evidence="10" id="KW-0926">Vacuole</keyword>
<feature type="transmembrane region" description="Helical" evidence="10">
    <location>
        <begin position="102"/>
        <end position="121"/>
    </location>
</feature>
<keyword evidence="8 10" id="KW-0406">Ion transport</keyword>
<dbReference type="InterPro" id="IPR004713">
    <property type="entry name" value="CaH_exchang"/>
</dbReference>
<sequence>MSSTDLNGVETSRTSAGSGRQSSGSLQRRTVNPASDVQDGKALEENGIAGSPTTHTSEKPEKPTTAASLRNLVTTNWYFNIFLIFVPIGIALGAINKTGDVSIFIINFLAIIPLAKVLNFATEELAVALGPTIGGLLNVTLGNAVELIVGIIALKEGLVTVVQASVLGSILSNLLFVLGFCFLCGGIYHKEQQFSIGAANTSASLLSLTVLSFLLPGAFHAQLDALNKTDLSEITSLSRAVAILLLVVYGLYILFQFRTHAYLFKPVVDEEEEYNTLTLPIAFMALIGATILIGVCAEFLVSSIQGLATAWNLTETFIGLIILPIVGNAAEHVTAVTVAMKNKMDLALSVALGSSLQIAILVTPIFVLIGWALGVNLTLDFPIFQTAVVFVTVFIVTQLVNDGKSNWLEGVLLLVAYLIIAVSFFYIPA</sequence>
<keyword evidence="10" id="KW-0050">Antiport</keyword>
<dbReference type="GO" id="GO:0006874">
    <property type="term" value="P:intracellular calcium ion homeostasis"/>
    <property type="evidence" value="ECO:0007669"/>
    <property type="project" value="TreeGrafter"/>
</dbReference>
<dbReference type="EMBL" id="QEAO01000004">
    <property type="protein sequence ID" value="TPX36675.1"/>
    <property type="molecule type" value="Genomic_DNA"/>
</dbReference>
<comment type="similarity">
    <text evidence="2 10">Belongs to the Ca(2+):cation antiporter (CaCA) (TC 2.A.19) family.</text>
</comment>
<keyword evidence="9 10" id="KW-0472">Membrane</keyword>
<feature type="region of interest" description="Disordered" evidence="11">
    <location>
        <begin position="1"/>
        <end position="63"/>
    </location>
</feature>
<feature type="transmembrane region" description="Helical" evidence="10">
    <location>
        <begin position="166"/>
        <end position="188"/>
    </location>
</feature>
<feature type="transmembrane region" description="Helical" evidence="10">
    <location>
        <begin position="277"/>
        <end position="301"/>
    </location>
</feature>
<evidence type="ECO:0000256" key="3">
    <source>
        <dbReference type="ARBA" id="ARBA00022448"/>
    </source>
</evidence>
<feature type="transmembrane region" description="Helical" evidence="10">
    <location>
        <begin position="407"/>
        <end position="427"/>
    </location>
</feature>
<dbReference type="AlphaFoldDB" id="A0A507CGD4"/>